<sequence>MDVNTLAPRIREILQISDLSTVSAKKVRRQLEHEMNATLDAYKGEIDEIIKHQFQQIHSENQQRQQAQQQYAHQYAQQQGQMGVYGVGAPGGLPGLQMPPNGYANVHLPPSMPPAMVHGSAAAQASAQPPPPAAEDAAPRKRGRPRKPENEKKQQRKKRVVDPDKPKRQTGLSKPMKLSADLGAFLGQKYCARTDVVKNLWKYIKEKDLQDPADKRYILCDTQLKTLFEVDRLYMYTMNKLLNQHLVKPTPEENAEAIALLGLPPTHPAAADSAGLLPPASAVAAGAAAAAAAVVPSGSVAAGAPAAPDSPAYSDVGTPPSTGTQYTADSAEEDDDQSNPVSPNADHHHHQHTAQNIASSGGAAAAAPLTLPPHSSNTNGN</sequence>
<proteinExistence type="predicted"/>
<reference evidence="1" key="1">
    <citation type="submission" date="2022-07" db="EMBL/GenBank/DDBJ databases">
        <title>Phylogenomic reconstructions and comparative analyses of Kickxellomycotina fungi.</title>
        <authorList>
            <person name="Reynolds N.K."/>
            <person name="Stajich J.E."/>
            <person name="Barry K."/>
            <person name="Grigoriev I.V."/>
            <person name="Crous P."/>
            <person name="Smith M.E."/>
        </authorList>
    </citation>
    <scope>NUCLEOTIDE SEQUENCE</scope>
    <source>
        <strain evidence="1">Benny 63K</strain>
    </source>
</reference>
<protein>
    <submittedName>
        <fullName evidence="1">Uncharacterized protein</fullName>
    </submittedName>
</protein>
<evidence type="ECO:0000313" key="1">
    <source>
        <dbReference type="EMBL" id="KAJ1895929.1"/>
    </source>
</evidence>
<evidence type="ECO:0000313" key="2">
    <source>
        <dbReference type="Proteomes" id="UP001150581"/>
    </source>
</evidence>
<accession>A0ACC1IIC4</accession>
<dbReference type="EMBL" id="JANBPG010000507">
    <property type="protein sequence ID" value="KAJ1895929.1"/>
    <property type="molecule type" value="Genomic_DNA"/>
</dbReference>
<dbReference type="Proteomes" id="UP001150581">
    <property type="component" value="Unassembled WGS sequence"/>
</dbReference>
<comment type="caution">
    <text evidence="1">The sequence shown here is derived from an EMBL/GenBank/DDBJ whole genome shotgun (WGS) entry which is preliminary data.</text>
</comment>
<keyword evidence="2" id="KW-1185">Reference proteome</keyword>
<gene>
    <name evidence="1" type="ORF">LPJ66_004295</name>
</gene>
<name>A0ACC1IIC4_9FUNG</name>
<organism evidence="1 2">
    <name type="scientific">Kickxella alabastrina</name>
    <dbReference type="NCBI Taxonomy" id="61397"/>
    <lineage>
        <taxon>Eukaryota</taxon>
        <taxon>Fungi</taxon>
        <taxon>Fungi incertae sedis</taxon>
        <taxon>Zoopagomycota</taxon>
        <taxon>Kickxellomycotina</taxon>
        <taxon>Kickxellomycetes</taxon>
        <taxon>Kickxellales</taxon>
        <taxon>Kickxellaceae</taxon>
        <taxon>Kickxella</taxon>
    </lineage>
</organism>